<accession>A0A1V2HZC1</accession>
<dbReference type="InterPro" id="IPR019922">
    <property type="entry name" value="Lucif-like_OxRdatse_MSMEG_4141"/>
</dbReference>
<dbReference type="PANTHER" id="PTHR43244">
    <property type="match status" value="1"/>
</dbReference>
<comment type="caution">
    <text evidence="2">The sequence shown here is derived from an EMBL/GenBank/DDBJ whole genome shotgun (WGS) entry which is preliminary data.</text>
</comment>
<dbReference type="GO" id="GO:0016705">
    <property type="term" value="F:oxidoreductase activity, acting on paired donors, with incorporation or reduction of molecular oxygen"/>
    <property type="evidence" value="ECO:0007669"/>
    <property type="project" value="InterPro"/>
</dbReference>
<dbReference type="AlphaFoldDB" id="A0A1V2HZC1"/>
<dbReference type="Pfam" id="PF00296">
    <property type="entry name" value="Bac_luciferase"/>
    <property type="match status" value="1"/>
</dbReference>
<gene>
    <name evidence="2" type="ORF">BL253_37495</name>
</gene>
<dbReference type="RefSeq" id="WP_076822988.1">
    <property type="nucleotide sequence ID" value="NZ_MOMC01000137.1"/>
</dbReference>
<dbReference type="STRING" id="1834516.BL253_37495"/>
<dbReference type="EMBL" id="MOMC01000137">
    <property type="protein sequence ID" value="ONH21881.1"/>
    <property type="molecule type" value="Genomic_DNA"/>
</dbReference>
<keyword evidence="3" id="KW-1185">Reference proteome</keyword>
<dbReference type="NCBIfam" id="TIGR03620">
    <property type="entry name" value="F420_MSMEG_4141"/>
    <property type="match status" value="1"/>
</dbReference>
<organism evidence="2 3">
    <name type="scientific">Pseudofrankia asymbiotica</name>
    <dbReference type="NCBI Taxonomy" id="1834516"/>
    <lineage>
        <taxon>Bacteria</taxon>
        <taxon>Bacillati</taxon>
        <taxon>Actinomycetota</taxon>
        <taxon>Actinomycetes</taxon>
        <taxon>Frankiales</taxon>
        <taxon>Frankiaceae</taxon>
        <taxon>Pseudofrankia</taxon>
    </lineage>
</organism>
<dbReference type="OrthoDB" id="4760590at2"/>
<evidence type="ECO:0000259" key="1">
    <source>
        <dbReference type="Pfam" id="PF00296"/>
    </source>
</evidence>
<evidence type="ECO:0000313" key="3">
    <source>
        <dbReference type="Proteomes" id="UP000188929"/>
    </source>
</evidence>
<dbReference type="InterPro" id="IPR036661">
    <property type="entry name" value="Luciferase-like_sf"/>
</dbReference>
<dbReference type="InterPro" id="IPR050564">
    <property type="entry name" value="F420-G6PD/mer"/>
</dbReference>
<reference evidence="3" key="1">
    <citation type="submission" date="2016-10" db="EMBL/GenBank/DDBJ databases">
        <title>Frankia sp. NRRL B-16386 Genome sequencing.</title>
        <authorList>
            <person name="Ghodhbane-Gtari F."/>
            <person name="Swanson E."/>
            <person name="Gueddou A."/>
            <person name="Hezbri K."/>
            <person name="Ktari K."/>
            <person name="Nouioui I."/>
            <person name="Morris K."/>
            <person name="Simpson S."/>
            <person name="Abebe-Akele F."/>
            <person name="Thomas K."/>
            <person name="Gtari M."/>
            <person name="Tisa L.S."/>
        </authorList>
    </citation>
    <scope>NUCLEOTIDE SEQUENCE [LARGE SCALE GENOMIC DNA]</scope>
    <source>
        <strain evidence="3">NRRL B-16386</strain>
    </source>
</reference>
<dbReference type="PANTHER" id="PTHR43244:SF2">
    <property type="entry name" value="CONSERVED HYPOTHETICAL ALANINE AND PROLINE-RICH PROTEIN"/>
    <property type="match status" value="1"/>
</dbReference>
<dbReference type="Gene3D" id="3.20.20.30">
    <property type="entry name" value="Luciferase-like domain"/>
    <property type="match status" value="1"/>
</dbReference>
<evidence type="ECO:0000313" key="2">
    <source>
        <dbReference type="EMBL" id="ONH21881.1"/>
    </source>
</evidence>
<dbReference type="InterPro" id="IPR011251">
    <property type="entry name" value="Luciferase-like_dom"/>
</dbReference>
<dbReference type="Proteomes" id="UP000188929">
    <property type="component" value="Unassembled WGS sequence"/>
</dbReference>
<dbReference type="SUPFAM" id="SSF51679">
    <property type="entry name" value="Bacterial luciferase-like"/>
    <property type="match status" value="1"/>
</dbReference>
<name>A0A1V2HZC1_9ACTN</name>
<protein>
    <submittedName>
        <fullName evidence="2">Luciferase</fullName>
    </submittedName>
</protein>
<proteinExistence type="predicted"/>
<feature type="domain" description="Luciferase-like" evidence="1">
    <location>
        <begin position="21"/>
        <end position="176"/>
    </location>
</feature>
<sequence length="279" mass="29378">MPSPSGAGEIGLWAGFLDRLPAAEAIAAARRIEGAGVGTIWLQEYSGVDPFVRAALYLSATSDLVVALGVAVIHARDPEAMVAVASTLEEAFPGRFVLGLGGSHRALVEARGHTFGPPLATMRAYLAAMDAARGHRRLPTRVLGALGPKMMELAGTAADGAHTYFAPVAHTAAVRAALGPDRWLAPTQMVGLDRERTRGYLQLCLGMPNYTSNLLRFGLEQADLDTTSDRLVDALVVPAGAVTERVAEQRAAGADQVVLQFVPPPPAEVVLERVEKGLT</sequence>